<organism evidence="2">
    <name type="scientific">bioreactor metagenome</name>
    <dbReference type="NCBI Taxonomy" id="1076179"/>
    <lineage>
        <taxon>unclassified sequences</taxon>
        <taxon>metagenomes</taxon>
        <taxon>ecological metagenomes</taxon>
    </lineage>
</organism>
<dbReference type="EMBL" id="VSSQ01002677">
    <property type="protein sequence ID" value="MPM16788.1"/>
    <property type="molecule type" value="Genomic_DNA"/>
</dbReference>
<evidence type="ECO:0000313" key="2">
    <source>
        <dbReference type="EMBL" id="MPM16788.1"/>
    </source>
</evidence>
<gene>
    <name evidence="2" type="ORF">SDC9_63170</name>
</gene>
<sequence length="76" mass="8716">MYLNDLKILSAIDFDFISNVLIFSFFLRRVVYSPIVPNGQIYPQNSLLKSIIPTASATPIIIWVIVMLQARDPFTR</sequence>
<feature type="transmembrane region" description="Helical" evidence="1">
    <location>
        <begin position="12"/>
        <end position="31"/>
    </location>
</feature>
<keyword evidence="1" id="KW-1133">Transmembrane helix</keyword>
<evidence type="ECO:0000256" key="1">
    <source>
        <dbReference type="SAM" id="Phobius"/>
    </source>
</evidence>
<feature type="transmembrane region" description="Helical" evidence="1">
    <location>
        <begin position="51"/>
        <end position="70"/>
    </location>
</feature>
<comment type="caution">
    <text evidence="2">The sequence shown here is derived from an EMBL/GenBank/DDBJ whole genome shotgun (WGS) entry which is preliminary data.</text>
</comment>
<keyword evidence="1" id="KW-0472">Membrane</keyword>
<name>A0A644XM20_9ZZZZ</name>
<reference evidence="2" key="1">
    <citation type="submission" date="2019-08" db="EMBL/GenBank/DDBJ databases">
        <authorList>
            <person name="Kucharzyk K."/>
            <person name="Murdoch R.W."/>
            <person name="Higgins S."/>
            <person name="Loffler F."/>
        </authorList>
    </citation>
    <scope>NUCLEOTIDE SEQUENCE</scope>
</reference>
<proteinExistence type="predicted"/>
<accession>A0A644XM20</accession>
<dbReference type="AlphaFoldDB" id="A0A644XM20"/>
<protein>
    <submittedName>
        <fullName evidence="2">Uncharacterized protein</fullName>
    </submittedName>
</protein>
<keyword evidence="1" id="KW-0812">Transmembrane</keyword>